<keyword evidence="3" id="KW-1185">Reference proteome</keyword>
<evidence type="ECO:0000259" key="1">
    <source>
        <dbReference type="Pfam" id="PF13282"/>
    </source>
</evidence>
<dbReference type="Proteomes" id="UP000647836">
    <property type="component" value="Unassembled WGS sequence"/>
</dbReference>
<evidence type="ECO:0000313" key="3">
    <source>
        <dbReference type="Proteomes" id="UP000647836"/>
    </source>
</evidence>
<protein>
    <submittedName>
        <fullName evidence="2">DUF4070 domain-containing protein</fullName>
    </submittedName>
</protein>
<organism evidence="2 3">
    <name type="scientific">Nostoc cf. edaphicum LEGE 07299</name>
    <dbReference type="NCBI Taxonomy" id="2777974"/>
    <lineage>
        <taxon>Bacteria</taxon>
        <taxon>Bacillati</taxon>
        <taxon>Cyanobacteriota</taxon>
        <taxon>Cyanophyceae</taxon>
        <taxon>Nostocales</taxon>
        <taxon>Nostocaceae</taxon>
        <taxon>Nostoc</taxon>
    </lineage>
</organism>
<gene>
    <name evidence="2" type="ORF">IQ229_03435</name>
</gene>
<dbReference type="Pfam" id="PF13282">
    <property type="entry name" value="DUF4070"/>
    <property type="match status" value="1"/>
</dbReference>
<comment type="caution">
    <text evidence="2">The sequence shown here is derived from an EMBL/GenBank/DDBJ whole genome shotgun (WGS) entry which is preliminary data.</text>
</comment>
<feature type="domain" description="DUF4070" evidence="1">
    <location>
        <begin position="5"/>
        <end position="58"/>
    </location>
</feature>
<name>A0ABR9TW27_9NOSO</name>
<proteinExistence type="predicted"/>
<dbReference type="InterPro" id="IPR025274">
    <property type="entry name" value="DUF4070"/>
</dbReference>
<dbReference type="EMBL" id="JADEXF010000068">
    <property type="protein sequence ID" value="MBE9104027.1"/>
    <property type="molecule type" value="Genomic_DNA"/>
</dbReference>
<accession>A0ABR9TW27</accession>
<evidence type="ECO:0000313" key="2">
    <source>
        <dbReference type="EMBL" id="MBE9104027.1"/>
    </source>
</evidence>
<reference evidence="2 3" key="1">
    <citation type="submission" date="2020-10" db="EMBL/GenBank/DDBJ databases">
        <authorList>
            <person name="Castelo-Branco R."/>
            <person name="Eusebio N."/>
            <person name="Adriana R."/>
            <person name="Vieira A."/>
            <person name="Brugerolle De Fraissinette N."/>
            <person name="Rezende De Castro R."/>
            <person name="Schneider M.P."/>
            <person name="Vasconcelos V."/>
            <person name="Leao P.N."/>
        </authorList>
    </citation>
    <scope>NUCLEOTIDE SEQUENCE [LARGE SCALE GENOMIC DNA]</scope>
    <source>
        <strain evidence="2 3">LEGE 07299</strain>
    </source>
</reference>
<sequence>MSHDLIKADIVRSTRWCFSWQLVAITLQKLHLLYDYLVVLGFGEHFFSFRHEVKVQLETQEASYRLSPVS</sequence>